<accession>A0A5C6X6D4</accession>
<dbReference type="AlphaFoldDB" id="A0A5C6X6D4"/>
<dbReference type="EMBL" id="VOSM01000005">
    <property type="protein sequence ID" value="TXD36750.1"/>
    <property type="molecule type" value="Genomic_DNA"/>
</dbReference>
<protein>
    <submittedName>
        <fullName evidence="1">Membrane protein insertion efficiency factor YidD</fullName>
    </submittedName>
</protein>
<dbReference type="NCBIfam" id="TIGR00278">
    <property type="entry name" value="membrane protein insertion efficiency factor YidD"/>
    <property type="match status" value="1"/>
</dbReference>
<evidence type="ECO:0000313" key="2">
    <source>
        <dbReference type="Proteomes" id="UP000321412"/>
    </source>
</evidence>
<reference evidence="1 2" key="1">
    <citation type="submission" date="2019-08" db="EMBL/GenBank/DDBJ databases">
        <title>Bradymonadales sp. TMQ4.</title>
        <authorList>
            <person name="Liang Q."/>
        </authorList>
    </citation>
    <scope>NUCLEOTIDE SEQUENCE [LARGE SCALE GENOMIC DNA]</scope>
    <source>
        <strain evidence="1 2">TMQ4</strain>
    </source>
</reference>
<name>A0A5C6X6D4_9DELT</name>
<dbReference type="Pfam" id="PF01809">
    <property type="entry name" value="YidD"/>
    <property type="match status" value="1"/>
</dbReference>
<evidence type="ECO:0000313" key="1">
    <source>
        <dbReference type="EMBL" id="TXD36750.1"/>
    </source>
</evidence>
<organism evidence="1 2">
    <name type="scientific">Lujinxingia vulgaris</name>
    <dbReference type="NCBI Taxonomy" id="2600176"/>
    <lineage>
        <taxon>Bacteria</taxon>
        <taxon>Deltaproteobacteria</taxon>
        <taxon>Bradymonadales</taxon>
        <taxon>Lujinxingiaceae</taxon>
        <taxon>Lujinxingia</taxon>
    </lineage>
</organism>
<gene>
    <name evidence="1" type="ORF">FRC98_12490</name>
</gene>
<dbReference type="InterPro" id="IPR002696">
    <property type="entry name" value="Membr_insert_effic_factor_YidD"/>
</dbReference>
<comment type="caution">
    <text evidence="1">The sequence shown here is derived from an EMBL/GenBank/DDBJ whole genome shotgun (WGS) entry which is preliminary data.</text>
</comment>
<dbReference type="Proteomes" id="UP000321412">
    <property type="component" value="Unassembled WGS sequence"/>
</dbReference>
<keyword evidence="2" id="KW-1185">Reference proteome</keyword>
<dbReference type="SMART" id="SM01234">
    <property type="entry name" value="Haemolytic"/>
    <property type="match status" value="1"/>
</dbReference>
<dbReference type="OrthoDB" id="1034601at2"/>
<proteinExistence type="predicted"/>
<sequence>MPEGGPAGWEESGGGGASANSGIFTTAYRLYSRHLTAVDGPRCEHRPTCSRYAYEAVQHHGFLLGSWLAVDRLMRSNSSSVLRRLPIEKIEEGSVYYRDPVDDNDFFL</sequence>